<organism evidence="1">
    <name type="scientific">Arundo donax</name>
    <name type="common">Giant reed</name>
    <name type="synonym">Donax arundinaceus</name>
    <dbReference type="NCBI Taxonomy" id="35708"/>
    <lineage>
        <taxon>Eukaryota</taxon>
        <taxon>Viridiplantae</taxon>
        <taxon>Streptophyta</taxon>
        <taxon>Embryophyta</taxon>
        <taxon>Tracheophyta</taxon>
        <taxon>Spermatophyta</taxon>
        <taxon>Magnoliopsida</taxon>
        <taxon>Liliopsida</taxon>
        <taxon>Poales</taxon>
        <taxon>Poaceae</taxon>
        <taxon>PACMAD clade</taxon>
        <taxon>Arundinoideae</taxon>
        <taxon>Arundineae</taxon>
        <taxon>Arundo</taxon>
    </lineage>
</organism>
<dbReference type="AlphaFoldDB" id="A0A0A8YBM7"/>
<protein>
    <submittedName>
        <fullName evidence="1">Uncharacterized protein</fullName>
    </submittedName>
</protein>
<name>A0A0A8YBM7_ARUDO</name>
<evidence type="ECO:0000313" key="1">
    <source>
        <dbReference type="EMBL" id="JAD23381.1"/>
    </source>
</evidence>
<reference evidence="1" key="2">
    <citation type="journal article" date="2015" name="Data Brief">
        <title>Shoot transcriptome of the giant reed, Arundo donax.</title>
        <authorList>
            <person name="Barrero R.A."/>
            <person name="Guerrero F.D."/>
            <person name="Moolhuijzen P."/>
            <person name="Goolsby J.A."/>
            <person name="Tidwell J."/>
            <person name="Bellgard S.E."/>
            <person name="Bellgard M.I."/>
        </authorList>
    </citation>
    <scope>NUCLEOTIDE SEQUENCE</scope>
    <source>
        <tissue evidence="1">Shoot tissue taken approximately 20 cm above the soil surface</tissue>
    </source>
</reference>
<sequence length="46" mass="4970">MEGVSFQTNSTPSETSFLCSTPYSSSSLLIICQNSYASILYSCYAS</sequence>
<reference evidence="1" key="1">
    <citation type="submission" date="2014-09" db="EMBL/GenBank/DDBJ databases">
        <authorList>
            <person name="Magalhaes I.L.F."/>
            <person name="Oliveira U."/>
            <person name="Santos F.R."/>
            <person name="Vidigal T.H.D.A."/>
            <person name="Brescovit A.D."/>
            <person name="Santos A.J."/>
        </authorList>
    </citation>
    <scope>NUCLEOTIDE SEQUENCE</scope>
    <source>
        <tissue evidence="1">Shoot tissue taken approximately 20 cm above the soil surface</tissue>
    </source>
</reference>
<proteinExistence type="predicted"/>
<dbReference type="EMBL" id="GBRH01274514">
    <property type="protein sequence ID" value="JAD23381.1"/>
    <property type="molecule type" value="Transcribed_RNA"/>
</dbReference>
<accession>A0A0A8YBM7</accession>